<name>A0A091KBS3_9AVES</name>
<protein>
    <submittedName>
        <fullName evidence="1">Uncharacterized protein</fullName>
    </submittedName>
</protein>
<proteinExistence type="predicted"/>
<dbReference type="AlphaFoldDB" id="A0A091KBS3"/>
<accession>A0A091KBS3</accession>
<dbReference type="Proteomes" id="UP000053330">
    <property type="component" value="Unassembled WGS sequence"/>
</dbReference>
<feature type="non-terminal residue" evidence="1">
    <location>
        <position position="1"/>
    </location>
</feature>
<reference evidence="1 2" key="1">
    <citation type="submission" date="2014-04" db="EMBL/GenBank/DDBJ databases">
        <title>Genome evolution of avian class.</title>
        <authorList>
            <person name="Zhang G."/>
            <person name="Li C."/>
        </authorList>
    </citation>
    <scope>NUCLEOTIDE SEQUENCE [LARGE SCALE GENOMIC DNA]</scope>
    <source>
        <strain evidence="1">BGI_N324</strain>
    </source>
</reference>
<evidence type="ECO:0000313" key="1">
    <source>
        <dbReference type="EMBL" id="KFP37999.1"/>
    </source>
</evidence>
<gene>
    <name evidence="1" type="ORF">N324_07152</name>
</gene>
<evidence type="ECO:0000313" key="2">
    <source>
        <dbReference type="Proteomes" id="UP000053330"/>
    </source>
</evidence>
<dbReference type="EMBL" id="KK738684">
    <property type="protein sequence ID" value="KFP37999.1"/>
    <property type="molecule type" value="Genomic_DNA"/>
</dbReference>
<keyword evidence="2" id="KW-1185">Reference proteome</keyword>
<feature type="non-terminal residue" evidence="1">
    <location>
        <position position="202"/>
    </location>
</feature>
<sequence length="202" mass="21451">LASKDQPLLIRGNAFLVLDLGLHILNGVTGLNLKGDGLACQGLHKDLHATPQAQHKMEGGFLLDVVVRQGASIFQLLASKDQPLLIGRNAFLVLDLGLHILNDGVTGLNLEGDGLACQGLHKDLHATPQAQHKMEGGLLLDVVVRQGAPIFQLLASKDQPLLIRGNAFLVLDLGLHILNGVTGLNLKSDGLACQGLHKDLHV</sequence>
<organism evidence="1 2">
    <name type="scientific">Chlamydotis macqueenii</name>
    <name type="common">Macqueen's bustard</name>
    <dbReference type="NCBI Taxonomy" id="187382"/>
    <lineage>
        <taxon>Eukaryota</taxon>
        <taxon>Metazoa</taxon>
        <taxon>Chordata</taxon>
        <taxon>Craniata</taxon>
        <taxon>Vertebrata</taxon>
        <taxon>Euteleostomi</taxon>
        <taxon>Archelosauria</taxon>
        <taxon>Archosauria</taxon>
        <taxon>Dinosauria</taxon>
        <taxon>Saurischia</taxon>
        <taxon>Theropoda</taxon>
        <taxon>Coelurosauria</taxon>
        <taxon>Aves</taxon>
        <taxon>Neognathae</taxon>
        <taxon>Neoaves</taxon>
        <taxon>Otidimorphae</taxon>
        <taxon>Otidiformes</taxon>
        <taxon>Otididae</taxon>
        <taxon>Chlamydotis</taxon>
    </lineage>
</organism>